<protein>
    <submittedName>
        <fullName evidence="3">Major pilin subunit</fullName>
    </submittedName>
</protein>
<evidence type="ECO:0000259" key="2">
    <source>
        <dbReference type="Pfam" id="PF07596"/>
    </source>
</evidence>
<dbReference type="PROSITE" id="PS00409">
    <property type="entry name" value="PROKAR_NTER_METHYL"/>
    <property type="match status" value="1"/>
</dbReference>
<keyword evidence="1" id="KW-0812">Transmembrane</keyword>
<dbReference type="Proteomes" id="UP000322887">
    <property type="component" value="Chromosome"/>
</dbReference>
<dbReference type="SUPFAM" id="SSF54523">
    <property type="entry name" value="Pili subunits"/>
    <property type="match status" value="1"/>
</dbReference>
<dbReference type="Pfam" id="PF07596">
    <property type="entry name" value="SBP_bac_10"/>
    <property type="match status" value="1"/>
</dbReference>
<sequence>MKRLTSKRGFTLIELLVVIAIIAILIALLLPAVQQAREAARRSTCKNNMKQLGLALHNYNETHGVLPPGCINGAGSAALGDQEATNGLNHTGFTLLLPFIDQGPLYNKWNFDIASGGATNGFFTSVAGGWPNDNTPLGQTILPALLCPSDEGQTLEVRTDSSWMATSAARSNYLFCGGSHYCGWPGRGLYSAYRESANDMPSGIKTQSQGMFGFNGAAKFKAVTDGLSNSIAMTEGCIYGKRDDAYSPLWAQHRVYGSFAVNHPNLDPNHINNKRYHINGPYDALGAAGAGTADDPRIYVTVASSVHEGGCHVLMGDGAVRFLSENMDHTQYALLTRIHDGQPTGEY</sequence>
<dbReference type="EMBL" id="CP042910">
    <property type="protein sequence ID" value="QEG14410.1"/>
    <property type="molecule type" value="Genomic_DNA"/>
</dbReference>
<gene>
    <name evidence="3" type="ORF">GmarT_02450</name>
</gene>
<dbReference type="Gene3D" id="3.30.700.10">
    <property type="entry name" value="Glycoprotein, Type 4 Pilin"/>
    <property type="match status" value="1"/>
</dbReference>
<dbReference type="Pfam" id="PF07963">
    <property type="entry name" value="N_methyl"/>
    <property type="match status" value="1"/>
</dbReference>
<name>A0ABX5YFM7_9PLAN</name>
<dbReference type="GeneID" id="98644941"/>
<reference evidence="3 4" key="1">
    <citation type="submission" date="2019-08" db="EMBL/GenBank/DDBJ databases">
        <title>Deep-cultivation of Planctomycetes and their phenomic and genomic characterization uncovers novel biology.</title>
        <authorList>
            <person name="Wiegand S."/>
            <person name="Jogler M."/>
            <person name="Boedeker C."/>
            <person name="Pinto D."/>
            <person name="Vollmers J."/>
            <person name="Rivas-Marin E."/>
            <person name="Kohn T."/>
            <person name="Peeters S.H."/>
            <person name="Heuer A."/>
            <person name="Rast P."/>
            <person name="Oberbeckmann S."/>
            <person name="Bunk B."/>
            <person name="Jeske O."/>
            <person name="Meyerdierks A."/>
            <person name="Storesund J.E."/>
            <person name="Kallscheuer N."/>
            <person name="Luecker S."/>
            <person name="Lage O.M."/>
            <person name="Pohl T."/>
            <person name="Merkel B.J."/>
            <person name="Hornburger P."/>
            <person name="Mueller R.-W."/>
            <person name="Bruemmer F."/>
            <person name="Labrenz M."/>
            <person name="Spormann A.M."/>
            <person name="Op den Camp H."/>
            <person name="Overmann J."/>
            <person name="Amann R."/>
            <person name="Jetten M.S.M."/>
            <person name="Mascher T."/>
            <person name="Medema M.H."/>
            <person name="Devos D.P."/>
            <person name="Kaster A.-K."/>
            <person name="Ovreas L."/>
            <person name="Rohde M."/>
            <person name="Galperin M.Y."/>
            <person name="Jogler C."/>
        </authorList>
    </citation>
    <scope>NUCLEOTIDE SEQUENCE [LARGE SCALE GENOMIC DNA]</scope>
    <source>
        <strain evidence="3 4">DSM 8797</strain>
    </source>
</reference>
<feature type="domain" description="DUF1559" evidence="2">
    <location>
        <begin position="34"/>
        <end position="329"/>
    </location>
</feature>
<accession>A0ABX5YFM7</accession>
<dbReference type="InterPro" id="IPR012902">
    <property type="entry name" value="N_methyl_site"/>
</dbReference>
<dbReference type="NCBIfam" id="TIGR04294">
    <property type="entry name" value="pre_pil_HX9DG"/>
    <property type="match status" value="1"/>
</dbReference>
<dbReference type="InterPro" id="IPR011453">
    <property type="entry name" value="DUF1559"/>
</dbReference>
<dbReference type="RefSeq" id="WP_002646903.1">
    <property type="nucleotide sequence ID" value="NZ_CP042910.1"/>
</dbReference>
<keyword evidence="4" id="KW-1185">Reference proteome</keyword>
<proteinExistence type="predicted"/>
<keyword evidence="1" id="KW-1133">Transmembrane helix</keyword>
<evidence type="ECO:0000256" key="1">
    <source>
        <dbReference type="SAM" id="Phobius"/>
    </source>
</evidence>
<dbReference type="NCBIfam" id="TIGR02532">
    <property type="entry name" value="IV_pilin_GFxxxE"/>
    <property type="match status" value="1"/>
</dbReference>
<organism evidence="3 4">
    <name type="scientific">Gimesia maris</name>
    <dbReference type="NCBI Taxonomy" id="122"/>
    <lineage>
        <taxon>Bacteria</taxon>
        <taxon>Pseudomonadati</taxon>
        <taxon>Planctomycetota</taxon>
        <taxon>Planctomycetia</taxon>
        <taxon>Planctomycetales</taxon>
        <taxon>Planctomycetaceae</taxon>
        <taxon>Gimesia</taxon>
    </lineage>
</organism>
<evidence type="ECO:0000313" key="4">
    <source>
        <dbReference type="Proteomes" id="UP000322887"/>
    </source>
</evidence>
<feature type="transmembrane region" description="Helical" evidence="1">
    <location>
        <begin position="12"/>
        <end position="33"/>
    </location>
</feature>
<evidence type="ECO:0000313" key="3">
    <source>
        <dbReference type="EMBL" id="QEG14410.1"/>
    </source>
</evidence>
<dbReference type="PANTHER" id="PTHR30093:SF2">
    <property type="entry name" value="TYPE II SECRETION SYSTEM PROTEIN H"/>
    <property type="match status" value="1"/>
</dbReference>
<keyword evidence="1" id="KW-0472">Membrane</keyword>
<dbReference type="PANTHER" id="PTHR30093">
    <property type="entry name" value="GENERAL SECRETION PATHWAY PROTEIN G"/>
    <property type="match status" value="1"/>
</dbReference>
<dbReference type="InterPro" id="IPR045584">
    <property type="entry name" value="Pilin-like"/>
</dbReference>
<dbReference type="InterPro" id="IPR027558">
    <property type="entry name" value="Pre_pil_HX9DG_C"/>
</dbReference>